<dbReference type="Proteomes" id="UP000887569">
    <property type="component" value="Unplaced"/>
</dbReference>
<feature type="region of interest" description="Disordered" evidence="1">
    <location>
        <begin position="1"/>
        <end position="29"/>
    </location>
</feature>
<reference evidence="3" key="1">
    <citation type="submission" date="2022-11" db="UniProtKB">
        <authorList>
            <consortium name="WormBaseParasite"/>
        </authorList>
    </citation>
    <scope>IDENTIFICATION</scope>
</reference>
<sequence length="85" mass="9082">MQRAIRESGAFTGSTAPTTPFAENSDRMNIPVSGATDIGYRAVPELFALLNDGTGSSATLRDMNERCKAEALIEEQPFGGVKCDK</sequence>
<organism evidence="2 3">
    <name type="scientific">Parascaris univalens</name>
    <name type="common">Nematode worm</name>
    <dbReference type="NCBI Taxonomy" id="6257"/>
    <lineage>
        <taxon>Eukaryota</taxon>
        <taxon>Metazoa</taxon>
        <taxon>Ecdysozoa</taxon>
        <taxon>Nematoda</taxon>
        <taxon>Chromadorea</taxon>
        <taxon>Rhabditida</taxon>
        <taxon>Spirurina</taxon>
        <taxon>Ascaridomorpha</taxon>
        <taxon>Ascaridoidea</taxon>
        <taxon>Ascarididae</taxon>
        <taxon>Parascaris</taxon>
    </lineage>
</organism>
<keyword evidence="2" id="KW-1185">Reference proteome</keyword>
<protein>
    <submittedName>
        <fullName evidence="3">Uncharacterized protein</fullName>
    </submittedName>
</protein>
<name>A0A915CBQ0_PARUN</name>
<accession>A0A915CBQ0</accession>
<evidence type="ECO:0000256" key="1">
    <source>
        <dbReference type="SAM" id="MobiDB-lite"/>
    </source>
</evidence>
<feature type="compositionally biased region" description="Polar residues" evidence="1">
    <location>
        <begin position="11"/>
        <end position="22"/>
    </location>
</feature>
<dbReference type="WBParaSite" id="PgR115X_g010_t01">
    <property type="protein sequence ID" value="PgR115X_g010_t01"/>
    <property type="gene ID" value="PgR115X_g010"/>
</dbReference>
<dbReference type="AlphaFoldDB" id="A0A915CBQ0"/>
<proteinExistence type="predicted"/>
<evidence type="ECO:0000313" key="3">
    <source>
        <dbReference type="WBParaSite" id="PgR115X_g010_t01"/>
    </source>
</evidence>
<evidence type="ECO:0000313" key="2">
    <source>
        <dbReference type="Proteomes" id="UP000887569"/>
    </source>
</evidence>